<dbReference type="InterPro" id="IPR000551">
    <property type="entry name" value="MerR-type_HTH_dom"/>
</dbReference>
<dbReference type="PRINTS" id="PR00040">
    <property type="entry name" value="HTHMERR"/>
</dbReference>
<evidence type="ECO:0000313" key="5">
    <source>
        <dbReference type="Proteomes" id="UP000235347"/>
    </source>
</evidence>
<dbReference type="Proteomes" id="UP000235347">
    <property type="component" value="Unassembled WGS sequence"/>
</dbReference>
<dbReference type="PROSITE" id="PS00552">
    <property type="entry name" value="HTH_MERR_1"/>
    <property type="match status" value="1"/>
</dbReference>
<dbReference type="AlphaFoldDB" id="A0A2N7WDS4"/>
<comment type="caution">
    <text evidence="4">The sequence shown here is derived from an EMBL/GenBank/DDBJ whole genome shotgun (WGS) entry which is preliminary data.</text>
</comment>
<dbReference type="PROSITE" id="PS50937">
    <property type="entry name" value="HTH_MERR_2"/>
    <property type="match status" value="1"/>
</dbReference>
<gene>
    <name evidence="4" type="ORF">C0Z19_02545</name>
</gene>
<evidence type="ECO:0000313" key="4">
    <source>
        <dbReference type="EMBL" id="PMS27586.1"/>
    </source>
</evidence>
<keyword evidence="1" id="KW-0238">DNA-binding</keyword>
<dbReference type="SMART" id="SM00422">
    <property type="entry name" value="HTH_MERR"/>
    <property type="match status" value="1"/>
</dbReference>
<feature type="compositionally biased region" description="Low complexity" evidence="2">
    <location>
        <begin position="140"/>
        <end position="154"/>
    </location>
</feature>
<protein>
    <submittedName>
        <fullName evidence="4">MerR family transcriptional regulator</fullName>
    </submittedName>
</protein>
<feature type="domain" description="HTH merR-type" evidence="3">
    <location>
        <begin position="4"/>
        <end position="73"/>
    </location>
</feature>
<dbReference type="RefSeq" id="WP_102608236.1">
    <property type="nucleotide sequence ID" value="NZ_CADIKD010000021.1"/>
</dbReference>
<dbReference type="Gene3D" id="1.10.1660.10">
    <property type="match status" value="1"/>
</dbReference>
<sequence>MSEALTIGRMAGALGVTAHTLRYYEQAGLIRPVSRSQAGHRLYSPADIEWLRFVMRLKATGMPIAKMQAIAALRAKGAETAAERRALLIEHREAVLAQLQQWQANLAAIDEKIVAYDAMVRDMTNDKTNPQSSKDRPWPTKRTQTTTATHADGTSSRKSTERPASA</sequence>
<dbReference type="SUPFAM" id="SSF46955">
    <property type="entry name" value="Putative DNA-binding domain"/>
    <property type="match status" value="1"/>
</dbReference>
<evidence type="ECO:0000256" key="2">
    <source>
        <dbReference type="SAM" id="MobiDB-lite"/>
    </source>
</evidence>
<dbReference type="PANTHER" id="PTHR30204">
    <property type="entry name" value="REDOX-CYCLING DRUG-SENSING TRANSCRIPTIONAL ACTIVATOR SOXR"/>
    <property type="match status" value="1"/>
</dbReference>
<dbReference type="PANTHER" id="PTHR30204:SF98">
    <property type="entry name" value="HTH-TYPE TRANSCRIPTIONAL REGULATOR ADHR"/>
    <property type="match status" value="1"/>
</dbReference>
<dbReference type="EMBL" id="PNYB01000002">
    <property type="protein sequence ID" value="PMS27586.1"/>
    <property type="molecule type" value="Genomic_DNA"/>
</dbReference>
<dbReference type="CDD" id="cd01109">
    <property type="entry name" value="HTH_YyaN"/>
    <property type="match status" value="1"/>
</dbReference>
<dbReference type="InterPro" id="IPR047057">
    <property type="entry name" value="MerR_fam"/>
</dbReference>
<evidence type="ECO:0000256" key="1">
    <source>
        <dbReference type="ARBA" id="ARBA00023125"/>
    </source>
</evidence>
<proteinExistence type="predicted"/>
<keyword evidence="5" id="KW-1185">Reference proteome</keyword>
<organism evidence="4 5">
    <name type="scientific">Trinickia soli</name>
    <dbReference type="NCBI Taxonomy" id="380675"/>
    <lineage>
        <taxon>Bacteria</taxon>
        <taxon>Pseudomonadati</taxon>
        <taxon>Pseudomonadota</taxon>
        <taxon>Betaproteobacteria</taxon>
        <taxon>Burkholderiales</taxon>
        <taxon>Burkholderiaceae</taxon>
        <taxon>Trinickia</taxon>
    </lineage>
</organism>
<reference evidence="4 5" key="1">
    <citation type="submission" date="2018-01" db="EMBL/GenBank/DDBJ databases">
        <title>Whole genome analyses suggest that Burkholderia sensu lato contains two further novel genera in the rhizoxinica-symbiotica group Mycetohabitans gen. nov., and Trinickia gen. nov.: implications for the evolution of diazotrophy and nodulation in the Burkholderiaceae.</title>
        <authorList>
            <person name="Estrada-de los Santos P."/>
            <person name="Palmer M."/>
            <person name="Chavez-Ramirez B."/>
            <person name="Beukes C."/>
            <person name="Steenkamp E.T."/>
            <person name="Hirsch A.M."/>
            <person name="Manyaka P."/>
            <person name="Maluk M."/>
            <person name="Lafos M."/>
            <person name="Crook M."/>
            <person name="Gross E."/>
            <person name="Simon M.F."/>
            <person name="Bueno dos Reis Junior F."/>
            <person name="Poole P.S."/>
            <person name="Venter S.N."/>
            <person name="James E.K."/>
        </authorList>
    </citation>
    <scope>NUCLEOTIDE SEQUENCE [LARGE SCALE GENOMIC DNA]</scope>
    <source>
        <strain evidence="4 5">GP25-8</strain>
    </source>
</reference>
<dbReference type="Pfam" id="PF13411">
    <property type="entry name" value="MerR_1"/>
    <property type="match status" value="1"/>
</dbReference>
<feature type="region of interest" description="Disordered" evidence="2">
    <location>
        <begin position="124"/>
        <end position="166"/>
    </location>
</feature>
<evidence type="ECO:0000259" key="3">
    <source>
        <dbReference type="PROSITE" id="PS50937"/>
    </source>
</evidence>
<accession>A0A2N7WDS4</accession>
<dbReference type="GO" id="GO:0003700">
    <property type="term" value="F:DNA-binding transcription factor activity"/>
    <property type="evidence" value="ECO:0007669"/>
    <property type="project" value="InterPro"/>
</dbReference>
<name>A0A2N7WDS4_9BURK</name>
<dbReference type="GO" id="GO:0003677">
    <property type="term" value="F:DNA binding"/>
    <property type="evidence" value="ECO:0007669"/>
    <property type="project" value="UniProtKB-KW"/>
</dbReference>
<dbReference type="InterPro" id="IPR009061">
    <property type="entry name" value="DNA-bd_dom_put_sf"/>
</dbReference>